<keyword evidence="3" id="KW-0804">Transcription</keyword>
<dbReference type="PANTHER" id="PTHR30154">
    <property type="entry name" value="LEUCINE-RESPONSIVE REGULATORY PROTEIN"/>
    <property type="match status" value="1"/>
</dbReference>
<evidence type="ECO:0000256" key="2">
    <source>
        <dbReference type="ARBA" id="ARBA00023125"/>
    </source>
</evidence>
<evidence type="ECO:0000313" key="6">
    <source>
        <dbReference type="Proteomes" id="UP001203512"/>
    </source>
</evidence>
<keyword evidence="6" id="KW-1185">Reference proteome</keyword>
<name>A0ABT0E0V1_9SPHN</name>
<keyword evidence="2" id="KW-0238">DNA-binding</keyword>
<keyword evidence="1" id="KW-0805">Transcription regulation</keyword>
<dbReference type="PANTHER" id="PTHR30154:SF34">
    <property type="entry name" value="TRANSCRIPTIONAL REGULATOR AZLB"/>
    <property type="match status" value="1"/>
</dbReference>
<dbReference type="PROSITE" id="PS50956">
    <property type="entry name" value="HTH_ASNC_2"/>
    <property type="match status" value="1"/>
</dbReference>
<sequence length="163" mass="17600">MQIRNGRMAAPPALDALDNSIIDILRTNGRATNQDIAQQLSVTAATVSARLQKMEDARAMRVVAVTDFAARGYNVIIAVGVRVQGRGIQEVGRDLAKFPEVLSVNAMNGGYDLELMVALHDFSEVQEFLYDHISGIDGVAQIDSGVAVDIVKYEFNVVPLGPT</sequence>
<gene>
    <name evidence="5" type="ORF">MU848_15480</name>
</gene>
<dbReference type="SMART" id="SM00344">
    <property type="entry name" value="HTH_ASNC"/>
    <property type="match status" value="1"/>
</dbReference>
<protein>
    <submittedName>
        <fullName evidence="5">Lrp/AsnC family transcriptional regulator</fullName>
    </submittedName>
</protein>
<organism evidence="5 6">
    <name type="scientific">Sphingobium agri</name>
    <dbReference type="NCBI Taxonomy" id="2933566"/>
    <lineage>
        <taxon>Bacteria</taxon>
        <taxon>Pseudomonadati</taxon>
        <taxon>Pseudomonadota</taxon>
        <taxon>Alphaproteobacteria</taxon>
        <taxon>Sphingomonadales</taxon>
        <taxon>Sphingomonadaceae</taxon>
        <taxon>Sphingobium</taxon>
    </lineage>
</organism>
<dbReference type="Gene3D" id="3.30.70.920">
    <property type="match status" value="1"/>
</dbReference>
<accession>A0ABT0E0V1</accession>
<dbReference type="InterPro" id="IPR011008">
    <property type="entry name" value="Dimeric_a/b-barrel"/>
</dbReference>
<dbReference type="InterPro" id="IPR019887">
    <property type="entry name" value="Tscrpt_reg_AsnC/Lrp_C"/>
</dbReference>
<evidence type="ECO:0000256" key="3">
    <source>
        <dbReference type="ARBA" id="ARBA00023163"/>
    </source>
</evidence>
<feature type="domain" description="HTH asnC-type" evidence="4">
    <location>
        <begin position="14"/>
        <end position="74"/>
    </location>
</feature>
<dbReference type="SUPFAM" id="SSF46785">
    <property type="entry name" value="Winged helix' DNA-binding domain"/>
    <property type="match status" value="1"/>
</dbReference>
<dbReference type="InterPro" id="IPR000485">
    <property type="entry name" value="AsnC-type_HTH_dom"/>
</dbReference>
<dbReference type="SUPFAM" id="SSF54909">
    <property type="entry name" value="Dimeric alpha+beta barrel"/>
    <property type="match status" value="1"/>
</dbReference>
<dbReference type="Pfam" id="PF13404">
    <property type="entry name" value="HTH_AsnC-type"/>
    <property type="match status" value="1"/>
</dbReference>
<dbReference type="PRINTS" id="PR00033">
    <property type="entry name" value="HTHASNC"/>
</dbReference>
<reference evidence="5 6" key="1">
    <citation type="submission" date="2022-04" db="EMBL/GenBank/DDBJ databases">
        <authorList>
            <person name="Huq M.A."/>
        </authorList>
    </citation>
    <scope>NUCLEOTIDE SEQUENCE [LARGE SCALE GENOMIC DNA]</scope>
    <source>
        <strain evidence="5 6">MAH-33</strain>
    </source>
</reference>
<dbReference type="RefSeq" id="WP_247234014.1">
    <property type="nucleotide sequence ID" value="NZ_JALKHS010000017.1"/>
</dbReference>
<comment type="caution">
    <text evidence="5">The sequence shown here is derived from an EMBL/GenBank/DDBJ whole genome shotgun (WGS) entry which is preliminary data.</text>
</comment>
<dbReference type="InterPro" id="IPR036390">
    <property type="entry name" value="WH_DNA-bd_sf"/>
</dbReference>
<dbReference type="InterPro" id="IPR019888">
    <property type="entry name" value="Tscrpt_reg_AsnC-like"/>
</dbReference>
<evidence type="ECO:0000313" key="5">
    <source>
        <dbReference type="EMBL" id="MCK0532990.1"/>
    </source>
</evidence>
<dbReference type="EMBL" id="JALKHS010000017">
    <property type="protein sequence ID" value="MCK0532990.1"/>
    <property type="molecule type" value="Genomic_DNA"/>
</dbReference>
<dbReference type="Gene3D" id="1.10.10.10">
    <property type="entry name" value="Winged helix-like DNA-binding domain superfamily/Winged helix DNA-binding domain"/>
    <property type="match status" value="1"/>
</dbReference>
<dbReference type="InterPro" id="IPR036388">
    <property type="entry name" value="WH-like_DNA-bd_sf"/>
</dbReference>
<dbReference type="Proteomes" id="UP001203512">
    <property type="component" value="Unassembled WGS sequence"/>
</dbReference>
<evidence type="ECO:0000256" key="1">
    <source>
        <dbReference type="ARBA" id="ARBA00023015"/>
    </source>
</evidence>
<evidence type="ECO:0000259" key="4">
    <source>
        <dbReference type="PROSITE" id="PS50956"/>
    </source>
</evidence>
<proteinExistence type="predicted"/>
<dbReference type="Pfam" id="PF01037">
    <property type="entry name" value="AsnC_trans_reg"/>
    <property type="match status" value="1"/>
</dbReference>